<dbReference type="SMART" id="SM00849">
    <property type="entry name" value="Lactamase_B"/>
    <property type="match status" value="1"/>
</dbReference>
<proteinExistence type="predicted"/>
<dbReference type="InterPro" id="IPR052926">
    <property type="entry name" value="Metallo-beta-lactamase_dom"/>
</dbReference>
<feature type="domain" description="Metallo-beta-lactamase" evidence="1">
    <location>
        <begin position="48"/>
        <end position="270"/>
    </location>
</feature>
<dbReference type="Proteomes" id="UP000736328">
    <property type="component" value="Unassembled WGS sequence"/>
</dbReference>
<dbReference type="SUPFAM" id="SSF54637">
    <property type="entry name" value="Thioesterase/thiol ester dehydrase-isomerase"/>
    <property type="match status" value="1"/>
</dbReference>
<evidence type="ECO:0000313" key="2">
    <source>
        <dbReference type="EMBL" id="MBI4725717.1"/>
    </source>
</evidence>
<dbReference type="GO" id="GO:0016740">
    <property type="term" value="F:transferase activity"/>
    <property type="evidence" value="ECO:0007669"/>
    <property type="project" value="TreeGrafter"/>
</dbReference>
<dbReference type="CDD" id="cd07713">
    <property type="entry name" value="DHPS-like_MBL-fold"/>
    <property type="match status" value="1"/>
</dbReference>
<accession>A0A933MH64</accession>
<comment type="caution">
    <text evidence="2">The sequence shown here is derived from an EMBL/GenBank/DDBJ whole genome shotgun (WGS) entry which is preliminary data.</text>
</comment>
<evidence type="ECO:0000259" key="1">
    <source>
        <dbReference type="SMART" id="SM00849"/>
    </source>
</evidence>
<sequence>MAHLDRSETGHHQCLLCGDDNPWSLKLQFSAGGNGMVLAQFKAHGMLQGYLGMVHGGIVAALLDAAMTNCLASRMNVPLDSADFIVISHGHYDHTGGLAAVLSLTTRARVYCHPSASRTRYSVRSGQARMVGMPEVSRIALGSLPKDRRRLVSQPMTIAEGIGLTGAIPRKSDFEDVGGPFFLDADAATPDTLEDDLAMWIATPKGLVIITGCAHAGLVNTLEHIRHIAKQDKIYAIIGGFHLAGASDRRLKLTAEALKALSPALVAPCHCTGQRAVESLRDVLGERVTPCSSGAAWSF</sequence>
<dbReference type="PANTHER" id="PTHR13754:SF13">
    <property type="entry name" value="METALLO-BETA-LACTAMASE SUPERFAMILY PROTEIN (AFU_ORTHOLOGUE AFUA_3G07630)"/>
    <property type="match status" value="1"/>
</dbReference>
<dbReference type="InterPro" id="IPR001279">
    <property type="entry name" value="Metallo-B-lactamas"/>
</dbReference>
<dbReference type="EMBL" id="JACQXR010000005">
    <property type="protein sequence ID" value="MBI4725717.1"/>
    <property type="molecule type" value="Genomic_DNA"/>
</dbReference>
<evidence type="ECO:0000313" key="3">
    <source>
        <dbReference type="Proteomes" id="UP000736328"/>
    </source>
</evidence>
<organism evidence="2 3">
    <name type="scientific">candidate division TA06 bacterium</name>
    <dbReference type="NCBI Taxonomy" id="2250710"/>
    <lineage>
        <taxon>Bacteria</taxon>
        <taxon>Bacteria division TA06</taxon>
    </lineage>
</organism>
<name>A0A933MH64_UNCT6</name>
<dbReference type="AlphaFoldDB" id="A0A933MH64"/>
<dbReference type="Gene3D" id="3.60.15.10">
    <property type="entry name" value="Ribonuclease Z/Hydroxyacylglutathione hydrolase-like"/>
    <property type="match status" value="1"/>
</dbReference>
<dbReference type="InterPro" id="IPR036866">
    <property type="entry name" value="RibonucZ/Hydroxyglut_hydro"/>
</dbReference>
<reference evidence="2" key="1">
    <citation type="submission" date="2020-07" db="EMBL/GenBank/DDBJ databases">
        <title>Huge and variable diversity of episymbiotic CPR bacteria and DPANN archaea in groundwater ecosystems.</title>
        <authorList>
            <person name="He C.Y."/>
            <person name="Keren R."/>
            <person name="Whittaker M."/>
            <person name="Farag I.F."/>
            <person name="Doudna J."/>
            <person name="Cate J.H.D."/>
            <person name="Banfield J.F."/>
        </authorList>
    </citation>
    <scope>NUCLEOTIDE SEQUENCE</scope>
    <source>
        <strain evidence="2">NC_groundwater_1520_Pr4_B-0.1um_53_5</strain>
    </source>
</reference>
<dbReference type="PANTHER" id="PTHR13754">
    <property type="entry name" value="METALLO-BETA-LACTAMASE SUPERFAMILY PROTEIN"/>
    <property type="match status" value="1"/>
</dbReference>
<dbReference type="SUPFAM" id="SSF56281">
    <property type="entry name" value="Metallo-hydrolase/oxidoreductase"/>
    <property type="match status" value="1"/>
</dbReference>
<dbReference type="Pfam" id="PF00753">
    <property type="entry name" value="Lactamase_B"/>
    <property type="match status" value="1"/>
</dbReference>
<protein>
    <submittedName>
        <fullName evidence="2">MBL fold metallo-hydrolase</fullName>
    </submittedName>
</protein>
<gene>
    <name evidence="2" type="ORF">HY768_00575</name>
</gene>
<dbReference type="InterPro" id="IPR041712">
    <property type="entry name" value="DHPS-like_MBL-fold"/>
</dbReference>
<dbReference type="InterPro" id="IPR029069">
    <property type="entry name" value="HotDog_dom_sf"/>
</dbReference>